<sequence>MTSLTPLLQTYSVLAMTLAAGTNLSSTLVTLPALLRSPPTSLAQQWKTLFDHGITPVVSLAFSSAAGFAALAYNAPTPIGLLNAAGRGGGGGSVSQRTLYAAAALLGCGLAPYTLLLMGGVNDELSLRATTGGMGKQKGETRALVERWGRLNLARGCMLLFSAGLGMWACVV</sequence>
<dbReference type="InterPro" id="IPR013901">
    <property type="entry name" value="Anthrone_oxy"/>
</dbReference>
<evidence type="ECO:0000256" key="6">
    <source>
        <dbReference type="SAM" id="Phobius"/>
    </source>
</evidence>
<evidence type="ECO:0000313" key="8">
    <source>
        <dbReference type="Proteomes" id="UP000193240"/>
    </source>
</evidence>
<name>A0A1Y2M303_EPING</name>
<protein>
    <recommendedName>
        <fullName evidence="9">DUF1772 domain-containing protein</fullName>
    </recommendedName>
</protein>
<dbReference type="Proteomes" id="UP000193240">
    <property type="component" value="Unassembled WGS sequence"/>
</dbReference>
<evidence type="ECO:0000256" key="3">
    <source>
        <dbReference type="ARBA" id="ARBA00022989"/>
    </source>
</evidence>
<proteinExistence type="inferred from homology"/>
<feature type="transmembrane region" description="Helical" evidence="6">
    <location>
        <begin position="54"/>
        <end position="73"/>
    </location>
</feature>
<evidence type="ECO:0000256" key="4">
    <source>
        <dbReference type="ARBA" id="ARBA00023136"/>
    </source>
</evidence>
<accession>A0A1Y2M303</accession>
<gene>
    <name evidence="7" type="ORF">B5807_04943</name>
</gene>
<keyword evidence="4 6" id="KW-0472">Membrane</keyword>
<dbReference type="AlphaFoldDB" id="A0A1Y2M303"/>
<keyword evidence="8" id="KW-1185">Reference proteome</keyword>
<dbReference type="PANTHER" id="PTHR35042">
    <property type="entry name" value="ANTHRONE OXYGENASE ENCC"/>
    <property type="match status" value="1"/>
</dbReference>
<feature type="transmembrane region" description="Helical" evidence="6">
    <location>
        <begin position="12"/>
        <end position="34"/>
    </location>
</feature>
<dbReference type="Pfam" id="PF08592">
    <property type="entry name" value="Anthrone_oxy"/>
    <property type="match status" value="1"/>
</dbReference>
<dbReference type="PANTHER" id="PTHR35042:SF1">
    <property type="entry name" value="DUF1772-DOMAIN-CONTAINING PROTEIN"/>
    <property type="match status" value="1"/>
</dbReference>
<evidence type="ECO:0000256" key="5">
    <source>
        <dbReference type="ARBA" id="ARBA00034313"/>
    </source>
</evidence>
<evidence type="ECO:0000256" key="2">
    <source>
        <dbReference type="ARBA" id="ARBA00022692"/>
    </source>
</evidence>
<dbReference type="EMBL" id="KZ107842">
    <property type="protein sequence ID" value="OSS50496.1"/>
    <property type="molecule type" value="Genomic_DNA"/>
</dbReference>
<dbReference type="GO" id="GO:0016020">
    <property type="term" value="C:membrane"/>
    <property type="evidence" value="ECO:0007669"/>
    <property type="project" value="UniProtKB-SubCell"/>
</dbReference>
<dbReference type="OMA" id="ARAWHTQ"/>
<comment type="subcellular location">
    <subcellularLocation>
        <location evidence="1">Membrane</location>
        <topology evidence="1">Multi-pass membrane protein</topology>
    </subcellularLocation>
</comment>
<keyword evidence="3 6" id="KW-1133">Transmembrane helix</keyword>
<reference evidence="7 8" key="1">
    <citation type="journal article" date="2017" name="Genome Announc.">
        <title>Genome sequence of the saprophytic ascomycete Epicoccum nigrum ICMP 19927 strain isolated from New Zealand.</title>
        <authorList>
            <person name="Fokin M."/>
            <person name="Fleetwood D."/>
            <person name="Weir B.S."/>
            <person name="Villas-Boas S.G."/>
        </authorList>
    </citation>
    <scope>NUCLEOTIDE SEQUENCE [LARGE SCALE GENOMIC DNA]</scope>
    <source>
        <strain evidence="7 8">ICMP 19927</strain>
    </source>
</reference>
<keyword evidence="2 6" id="KW-0812">Transmembrane</keyword>
<evidence type="ECO:0000256" key="1">
    <source>
        <dbReference type="ARBA" id="ARBA00004141"/>
    </source>
</evidence>
<feature type="transmembrane region" description="Helical" evidence="6">
    <location>
        <begin position="99"/>
        <end position="118"/>
    </location>
</feature>
<comment type="similarity">
    <text evidence="5">Belongs to the anthrone oxygenase family.</text>
</comment>
<evidence type="ECO:0000313" key="7">
    <source>
        <dbReference type="EMBL" id="OSS50496.1"/>
    </source>
</evidence>
<organism evidence="7 8">
    <name type="scientific">Epicoccum nigrum</name>
    <name type="common">Soil fungus</name>
    <name type="synonym">Epicoccum purpurascens</name>
    <dbReference type="NCBI Taxonomy" id="105696"/>
    <lineage>
        <taxon>Eukaryota</taxon>
        <taxon>Fungi</taxon>
        <taxon>Dikarya</taxon>
        <taxon>Ascomycota</taxon>
        <taxon>Pezizomycotina</taxon>
        <taxon>Dothideomycetes</taxon>
        <taxon>Pleosporomycetidae</taxon>
        <taxon>Pleosporales</taxon>
        <taxon>Pleosporineae</taxon>
        <taxon>Didymellaceae</taxon>
        <taxon>Epicoccum</taxon>
    </lineage>
</organism>
<dbReference type="InParanoid" id="A0A1Y2M303"/>
<evidence type="ECO:0008006" key="9">
    <source>
        <dbReference type="Google" id="ProtNLM"/>
    </source>
</evidence>